<feature type="transmembrane region" description="Helical" evidence="1">
    <location>
        <begin position="16"/>
        <end position="40"/>
    </location>
</feature>
<protein>
    <submittedName>
        <fullName evidence="2">Uncharacterized protein</fullName>
    </submittedName>
</protein>
<evidence type="ECO:0000313" key="2">
    <source>
        <dbReference type="EMBL" id="KKW46133.1"/>
    </source>
</evidence>
<dbReference type="EMBL" id="LCSD01000032">
    <property type="protein sequence ID" value="KKW46133.1"/>
    <property type="molecule type" value="Genomic_DNA"/>
</dbReference>
<name>A0A0G1YRV6_9BACT</name>
<accession>A0A0G1YRV6</accession>
<dbReference type="AlphaFoldDB" id="A0A0G1YRV6"/>
<dbReference type="Proteomes" id="UP000034789">
    <property type="component" value="Unassembled WGS sequence"/>
</dbReference>
<reference evidence="2 3" key="1">
    <citation type="journal article" date="2015" name="Nature">
        <title>rRNA introns, odd ribosomes, and small enigmatic genomes across a large radiation of phyla.</title>
        <authorList>
            <person name="Brown C.T."/>
            <person name="Hug L.A."/>
            <person name="Thomas B.C."/>
            <person name="Sharon I."/>
            <person name="Castelle C.J."/>
            <person name="Singh A."/>
            <person name="Wilkins M.J."/>
            <person name="Williams K.H."/>
            <person name="Banfield J.F."/>
        </authorList>
    </citation>
    <scope>NUCLEOTIDE SEQUENCE [LARGE SCALE GENOMIC DNA]</scope>
</reference>
<sequence>MYYTICMNPPGSFFKFLLGFLTFISVSFIITFAVGSYTVVQEEQKQTASAFQALID</sequence>
<keyword evidence="1" id="KW-0472">Membrane</keyword>
<evidence type="ECO:0000256" key="1">
    <source>
        <dbReference type="SAM" id="Phobius"/>
    </source>
</evidence>
<evidence type="ECO:0000313" key="3">
    <source>
        <dbReference type="Proteomes" id="UP000034789"/>
    </source>
</evidence>
<keyword evidence="1" id="KW-1133">Transmembrane helix</keyword>
<organism evidence="2 3">
    <name type="scientific">Candidatus Kaiserbacteria bacterium GW2011_GWA2_58_9</name>
    <dbReference type="NCBI Taxonomy" id="1618672"/>
    <lineage>
        <taxon>Bacteria</taxon>
        <taxon>Candidatus Kaiseribacteriota</taxon>
    </lineage>
</organism>
<proteinExistence type="predicted"/>
<gene>
    <name evidence="2" type="ORF">UY98_C0032G0009</name>
</gene>
<comment type="caution">
    <text evidence="2">The sequence shown here is derived from an EMBL/GenBank/DDBJ whole genome shotgun (WGS) entry which is preliminary data.</text>
</comment>
<keyword evidence="1" id="KW-0812">Transmembrane</keyword>